<dbReference type="PANTHER" id="PTHR23409:SF18">
    <property type="entry name" value="RIBONUCLEOSIDE-DIPHOSPHATE REDUCTASE SUBUNIT M2"/>
    <property type="match status" value="1"/>
</dbReference>
<evidence type="ECO:0000256" key="1">
    <source>
        <dbReference type="ARBA" id="ARBA00001962"/>
    </source>
</evidence>
<dbReference type="InterPro" id="IPR033909">
    <property type="entry name" value="RNR_small"/>
</dbReference>
<accession>A0A154QFZ5</accession>
<dbReference type="UniPathway" id="UPA00326"/>
<evidence type="ECO:0000313" key="5">
    <source>
        <dbReference type="Proteomes" id="UP000076131"/>
    </source>
</evidence>
<dbReference type="SUPFAM" id="SSF47240">
    <property type="entry name" value="Ferritin-like"/>
    <property type="match status" value="1"/>
</dbReference>
<dbReference type="InterPro" id="IPR009078">
    <property type="entry name" value="Ferritin-like_SF"/>
</dbReference>
<dbReference type="InterPro" id="IPR012348">
    <property type="entry name" value="RNR-like"/>
</dbReference>
<evidence type="ECO:0000256" key="3">
    <source>
        <dbReference type="ARBA" id="ARBA00012274"/>
    </source>
</evidence>
<dbReference type="Pfam" id="PF00268">
    <property type="entry name" value="Ribonuc_red_sm"/>
    <property type="match status" value="1"/>
</dbReference>
<dbReference type="AlphaFoldDB" id="A0A154QFZ5"/>
<evidence type="ECO:0000256" key="2">
    <source>
        <dbReference type="ARBA" id="ARBA00009303"/>
    </source>
</evidence>
<dbReference type="Gene3D" id="1.10.620.20">
    <property type="entry name" value="Ribonucleotide Reductase, subunit A"/>
    <property type="match status" value="1"/>
</dbReference>
<sequence>MTDNIFNYAKTDYAKPSLFLGQKPGLFDTINRHYPDIWRLYKAQKSLDWDENEFDYSSCNADFKSCSRATWEMMIKTLAWQWEADSVASRAIAPVLAPFITSSELWACWQRISDNEVIHAATYSEIVRNSFDDPGAIIEEILRVEQAHARLERVAKAFADGYRASHRYALGRLPDDQATYNTVFMTVVALFCMERIQFMASFAVTFAICDTGLFQPIGKAIQKIAQDELEIHAELDRAVLANELATERGQRAFRECRDAIEALIEEVVDSELTWIAYLFDEGRELVGMNPERLSAWTLYCAKDVYQTLGLTTTKYALPGANPLKYMEKWLNISKTQASPQEQDIAAYKVGVMRRTDKNLIFDADF</sequence>
<dbReference type="EMBL" id="LVJS01000049">
    <property type="protein sequence ID" value="KZC23180.1"/>
    <property type="molecule type" value="Genomic_DNA"/>
</dbReference>
<dbReference type="InterPro" id="IPR000358">
    <property type="entry name" value="RNR_small_fam"/>
</dbReference>
<dbReference type="Proteomes" id="UP000076131">
    <property type="component" value="Unassembled WGS sequence"/>
</dbReference>
<dbReference type="eggNOG" id="COG0208">
    <property type="taxonomic scope" value="Bacteria"/>
</dbReference>
<keyword evidence="5" id="KW-1185">Reference proteome</keyword>
<organism evidence="4 5">
    <name type="scientific">Rhodanobacter thiooxydans</name>
    <dbReference type="NCBI Taxonomy" id="416169"/>
    <lineage>
        <taxon>Bacteria</taxon>
        <taxon>Pseudomonadati</taxon>
        <taxon>Pseudomonadota</taxon>
        <taxon>Gammaproteobacteria</taxon>
        <taxon>Lysobacterales</taxon>
        <taxon>Rhodanobacteraceae</taxon>
        <taxon>Rhodanobacter</taxon>
    </lineage>
</organism>
<gene>
    <name evidence="4" type="ORF">RHOFW104T7_15010</name>
</gene>
<dbReference type="STRING" id="416169.RHOFW104T7_15010"/>
<comment type="cofactor">
    <cofactor evidence="1">
        <name>Fe cation</name>
        <dbReference type="ChEBI" id="CHEBI:24875"/>
    </cofactor>
</comment>
<dbReference type="CDD" id="cd01049">
    <property type="entry name" value="RNRR2"/>
    <property type="match status" value="1"/>
</dbReference>
<proteinExistence type="inferred from homology"/>
<dbReference type="GO" id="GO:0009263">
    <property type="term" value="P:deoxyribonucleotide biosynthetic process"/>
    <property type="evidence" value="ECO:0007669"/>
    <property type="project" value="InterPro"/>
</dbReference>
<dbReference type="RefSeq" id="WP_008434263.1">
    <property type="nucleotide sequence ID" value="NZ_LVJS01000049.1"/>
</dbReference>
<dbReference type="GO" id="GO:0004748">
    <property type="term" value="F:ribonucleoside-diphosphate reductase activity, thioredoxin disulfide as acceptor"/>
    <property type="evidence" value="ECO:0007669"/>
    <property type="project" value="UniProtKB-EC"/>
</dbReference>
<comment type="similarity">
    <text evidence="2">Belongs to the ribonucleoside diphosphate reductase small chain family.</text>
</comment>
<protein>
    <recommendedName>
        <fullName evidence="3">ribonucleoside-diphosphate reductase</fullName>
        <ecNumber evidence="3">1.17.4.1</ecNumber>
    </recommendedName>
</protein>
<evidence type="ECO:0000313" key="4">
    <source>
        <dbReference type="EMBL" id="KZC23180.1"/>
    </source>
</evidence>
<comment type="caution">
    <text evidence="4">The sequence shown here is derived from an EMBL/GenBank/DDBJ whole genome shotgun (WGS) entry which is preliminary data.</text>
</comment>
<dbReference type="PANTHER" id="PTHR23409">
    <property type="entry name" value="RIBONUCLEOSIDE-DIPHOSPHATE REDUCTASE SMALL CHAIN"/>
    <property type="match status" value="1"/>
</dbReference>
<reference evidence="4 5" key="1">
    <citation type="journal article" date="2016" name="MBio">
        <title>Lateral Gene Transfer in a Heavy Metal-Contaminated-Groundwater Microbial Community.</title>
        <authorList>
            <person name="Hemme C.L."/>
            <person name="Green S.J."/>
            <person name="Rishishwar L."/>
            <person name="Prakash O."/>
            <person name="Pettenato A."/>
            <person name="Chakraborty R."/>
            <person name="Deutschbauer A.M."/>
            <person name="Van Nostrand J.D."/>
            <person name="Wu L."/>
            <person name="He Z."/>
            <person name="Jordan I.K."/>
            <person name="Hazen T.C."/>
            <person name="Arkin A.P."/>
            <person name="Kostka J.E."/>
            <person name="Zhou J."/>
        </authorList>
    </citation>
    <scope>NUCLEOTIDE SEQUENCE [LARGE SCALE GENOMIC DNA]</scope>
    <source>
        <strain evidence="4 5">FW104-T7</strain>
    </source>
</reference>
<name>A0A154QFZ5_9GAMM</name>
<dbReference type="EC" id="1.17.4.1" evidence="3"/>